<dbReference type="EMBL" id="FXBL01000004">
    <property type="protein sequence ID" value="SMH29766.1"/>
    <property type="molecule type" value="Genomic_DNA"/>
</dbReference>
<evidence type="ECO:0000313" key="5">
    <source>
        <dbReference type="Proteomes" id="UP000193083"/>
    </source>
</evidence>
<feature type="region of interest" description="Disordered" evidence="1">
    <location>
        <begin position="102"/>
        <end position="125"/>
    </location>
</feature>
<proteinExistence type="predicted"/>
<accession>A0A1X7MY18</accession>
<feature type="domain" description="DUF7146" evidence="3">
    <location>
        <begin position="122"/>
        <end position="227"/>
    </location>
</feature>
<evidence type="ECO:0000256" key="1">
    <source>
        <dbReference type="SAM" id="MobiDB-lite"/>
    </source>
</evidence>
<sequence>MMPRHDAAELAHRLGEHAEAVCRHYLSNGRRSGNYWQVGDVRNASGRSMFVRLRASAKGPAGKWTDAATGEHGDLLDIIRESMGLVDFKAVADEARTFLAMPRPEPERRSSRPGATTVPTGSPEASRRLFAMSQPIPGTLVESYLRGRGIPILHGTGSLRFHPRCYYRPEDHGPTETWPAMIAAVTDLSGHQTGAHRTWLDPDGDGKAPLDTPRRAMGDLLGHAVRFGVPTSVMAAGEGIETTLSLRCALPDMAMAAALSAAHLGAILFPPTLHRLYVIRDNDPAGDSARDTLAERARAAGIEAIVLSPELEDFNDDLRHVGLEALRAAIAHQLMRQDRLRYLKRAA</sequence>
<dbReference type="Proteomes" id="UP000193083">
    <property type="component" value="Unassembled WGS sequence"/>
</dbReference>
<protein>
    <submittedName>
        <fullName evidence="4">Toprim domain-containing protein</fullName>
    </submittedName>
</protein>
<gene>
    <name evidence="4" type="ORF">SAMN02982922_0946</name>
</gene>
<name>A0A1X7MY18_9HYPH</name>
<feature type="domain" description="Toprim" evidence="2">
    <location>
        <begin position="234"/>
        <end position="322"/>
    </location>
</feature>
<dbReference type="Pfam" id="PF23639">
    <property type="entry name" value="DUF7146"/>
    <property type="match status" value="1"/>
</dbReference>
<dbReference type="InterPro" id="IPR006171">
    <property type="entry name" value="TOPRIM_dom"/>
</dbReference>
<reference evidence="4 5" key="1">
    <citation type="submission" date="2017-04" db="EMBL/GenBank/DDBJ databases">
        <authorList>
            <person name="Afonso C.L."/>
            <person name="Miller P.J."/>
            <person name="Scott M.A."/>
            <person name="Spackman E."/>
            <person name="Goraichik I."/>
            <person name="Dimitrov K.M."/>
            <person name="Suarez D.L."/>
            <person name="Swayne D.E."/>
        </authorList>
    </citation>
    <scope>NUCLEOTIDE SEQUENCE [LARGE SCALE GENOMIC DNA]</scope>
    <source>
        <strain evidence="4 5">B5P</strain>
    </source>
</reference>
<dbReference type="InterPro" id="IPR055570">
    <property type="entry name" value="DUF7146"/>
</dbReference>
<evidence type="ECO:0000259" key="3">
    <source>
        <dbReference type="Pfam" id="PF23639"/>
    </source>
</evidence>
<evidence type="ECO:0000313" key="4">
    <source>
        <dbReference type="EMBL" id="SMH29766.1"/>
    </source>
</evidence>
<keyword evidence="5" id="KW-1185">Reference proteome</keyword>
<dbReference type="Pfam" id="PF13362">
    <property type="entry name" value="Toprim_3"/>
    <property type="match status" value="1"/>
</dbReference>
<dbReference type="AlphaFoldDB" id="A0A1X7MY18"/>
<organism evidence="4 5">
    <name type="scientific">Mesorhizobium australicum</name>
    <dbReference type="NCBI Taxonomy" id="536018"/>
    <lineage>
        <taxon>Bacteria</taxon>
        <taxon>Pseudomonadati</taxon>
        <taxon>Pseudomonadota</taxon>
        <taxon>Alphaproteobacteria</taxon>
        <taxon>Hyphomicrobiales</taxon>
        <taxon>Phyllobacteriaceae</taxon>
        <taxon>Mesorhizobium</taxon>
    </lineage>
</organism>
<evidence type="ECO:0000259" key="2">
    <source>
        <dbReference type="Pfam" id="PF13362"/>
    </source>
</evidence>